<protein>
    <submittedName>
        <fullName evidence="1">Uncharacterized protein</fullName>
    </submittedName>
</protein>
<name>A0ACC4DDD0_PURLI</name>
<proteinExistence type="predicted"/>
<dbReference type="EMBL" id="JBGNUJ010000010">
    <property type="protein sequence ID" value="KAL3954375.1"/>
    <property type="molecule type" value="Genomic_DNA"/>
</dbReference>
<sequence length="152" mass="16906">MSQPAAKDTGRNMLNSTMAVIEIQAIFGDVYLRNLPFAETVSALLRLGVNRYHVDFTAASVSTYLSDPAKSDGPRVYRIEIPSHEIEFNARWNQQGVEQAIGRVQSGAVKTYLEFARQCVDAGVAGYHACLRGKRVVYYGHNGDIHVEEFPQ</sequence>
<accession>A0ACC4DDD0</accession>
<organism evidence="1 2">
    <name type="scientific">Purpureocillium lilacinum</name>
    <name type="common">Paecilomyces lilacinus</name>
    <dbReference type="NCBI Taxonomy" id="33203"/>
    <lineage>
        <taxon>Eukaryota</taxon>
        <taxon>Fungi</taxon>
        <taxon>Dikarya</taxon>
        <taxon>Ascomycota</taxon>
        <taxon>Pezizomycotina</taxon>
        <taxon>Sordariomycetes</taxon>
        <taxon>Hypocreomycetidae</taxon>
        <taxon>Hypocreales</taxon>
        <taxon>Ophiocordycipitaceae</taxon>
        <taxon>Purpureocillium</taxon>
    </lineage>
</organism>
<gene>
    <name evidence="1" type="ORF">ACCO45_009938</name>
</gene>
<reference evidence="1" key="1">
    <citation type="submission" date="2024-12" db="EMBL/GenBank/DDBJ databases">
        <title>Comparative genomics and development of molecular markers within Purpureocillium lilacinum and among Purpureocillium species.</title>
        <authorList>
            <person name="Yeh Z.-Y."/>
            <person name="Ni N.-T."/>
            <person name="Lo P.-H."/>
            <person name="Mushyakhwo K."/>
            <person name="Lin C.-F."/>
            <person name="Nai Y.-S."/>
        </authorList>
    </citation>
    <scope>NUCLEOTIDE SEQUENCE</scope>
    <source>
        <strain evidence="1">NCHU-NPUST-175</strain>
    </source>
</reference>
<evidence type="ECO:0000313" key="2">
    <source>
        <dbReference type="Proteomes" id="UP001638806"/>
    </source>
</evidence>
<keyword evidence="2" id="KW-1185">Reference proteome</keyword>
<comment type="caution">
    <text evidence="1">The sequence shown here is derived from an EMBL/GenBank/DDBJ whole genome shotgun (WGS) entry which is preliminary data.</text>
</comment>
<evidence type="ECO:0000313" key="1">
    <source>
        <dbReference type="EMBL" id="KAL3954375.1"/>
    </source>
</evidence>
<dbReference type="Proteomes" id="UP001638806">
    <property type="component" value="Unassembled WGS sequence"/>
</dbReference>